<dbReference type="InterPro" id="IPR012340">
    <property type="entry name" value="NA-bd_OB-fold"/>
</dbReference>
<dbReference type="RefSeq" id="WP_135660129.1">
    <property type="nucleotide sequence ID" value="NZ_JAJUFJ010000018.1"/>
</dbReference>
<dbReference type="HAMAP" id="MF_00031">
    <property type="entry name" value="DNA_HJ_migration_RuvA"/>
    <property type="match status" value="1"/>
</dbReference>
<keyword evidence="9" id="KW-1185">Reference proteome</keyword>
<dbReference type="Pfam" id="PF01330">
    <property type="entry name" value="RuvA_N"/>
    <property type="match status" value="1"/>
</dbReference>
<dbReference type="InterPro" id="IPR010994">
    <property type="entry name" value="RuvA_2-like"/>
</dbReference>
<reference evidence="8 9" key="1">
    <citation type="submission" date="2019-04" db="EMBL/GenBank/DDBJ databases">
        <authorList>
            <person name="Poehlein A."/>
            <person name="Bengelsdorf F.R."/>
            <person name="Duerre P."/>
            <person name="Daniel R."/>
        </authorList>
    </citation>
    <scope>NUCLEOTIDE SEQUENCE [LARGE SCALE GENOMIC DNA]</scope>
    <source>
        <strain evidence="8 9">BS-1</strain>
    </source>
</reference>
<organism evidence="8 9">
    <name type="scientific">Caproiciproducens galactitolivorans</name>
    <dbReference type="NCBI Taxonomy" id="642589"/>
    <lineage>
        <taxon>Bacteria</taxon>
        <taxon>Bacillati</taxon>
        <taxon>Bacillota</taxon>
        <taxon>Clostridia</taxon>
        <taxon>Eubacteriales</taxon>
        <taxon>Acutalibacteraceae</taxon>
        <taxon>Caproiciproducens</taxon>
    </lineage>
</organism>
<keyword evidence="5 6" id="KW-0234">DNA repair</keyword>
<sequence>MFYSIKGILTHMEPGVAVVECGGIGFKCLTSLSTQRALPKIGEQVLLYTHLNVREDALDLFGFATLRELNCFKMLTGVSGVGPKVGLAILSELTPEQVAAAVATGDSKALTRANGVGPKLAQRIALELKDKVKGLQTGSAGFAPAGPVSAAANADAAVNALTVLGYSPTEAAAVVAGFDSALPVEELIRLSLKAMGGGMK</sequence>
<keyword evidence="8" id="KW-0547">Nucleotide-binding</keyword>
<keyword evidence="1 6" id="KW-0963">Cytoplasm</keyword>
<evidence type="ECO:0000256" key="3">
    <source>
        <dbReference type="ARBA" id="ARBA00023125"/>
    </source>
</evidence>
<evidence type="ECO:0000256" key="5">
    <source>
        <dbReference type="ARBA" id="ARBA00023204"/>
    </source>
</evidence>
<dbReference type="Gene3D" id="1.10.150.20">
    <property type="entry name" value="5' to 3' exonuclease, C-terminal subdomain"/>
    <property type="match status" value="1"/>
</dbReference>
<evidence type="ECO:0000259" key="7">
    <source>
        <dbReference type="SMART" id="SM00278"/>
    </source>
</evidence>
<evidence type="ECO:0000313" key="8">
    <source>
        <dbReference type="EMBL" id="TGJ75906.1"/>
    </source>
</evidence>
<feature type="region of interest" description="Domain I" evidence="6">
    <location>
        <begin position="1"/>
        <end position="64"/>
    </location>
</feature>
<dbReference type="OrthoDB" id="5293449at2"/>
<dbReference type="Gene3D" id="2.40.50.140">
    <property type="entry name" value="Nucleic acid-binding proteins"/>
    <property type="match status" value="1"/>
</dbReference>
<comment type="function">
    <text evidence="6">The RuvA-RuvB-RuvC complex processes Holliday junction (HJ) DNA during genetic recombination and DNA repair, while the RuvA-RuvB complex plays an important role in the rescue of blocked DNA replication forks via replication fork reversal (RFR). RuvA specifically binds to HJ cruciform DNA, conferring on it an open structure. The RuvB hexamer acts as an ATP-dependent pump, pulling dsDNA into and through the RuvAB complex. HJ branch migration allows RuvC to scan DNA until it finds its consensus sequence, where it cleaves and resolves the cruciform DNA.</text>
</comment>
<dbReference type="InterPro" id="IPR036267">
    <property type="entry name" value="RuvA_C_sf"/>
</dbReference>
<accession>A0A4Z0YDJ2</accession>
<comment type="caution">
    <text evidence="8">The sequence shown here is derived from an EMBL/GenBank/DDBJ whole genome shotgun (WGS) entry which is preliminary data.</text>
</comment>
<dbReference type="NCBIfam" id="TIGR00084">
    <property type="entry name" value="ruvA"/>
    <property type="match status" value="1"/>
</dbReference>
<comment type="caution">
    <text evidence="6">Lacks conserved residue(s) required for the propagation of feature annotation.</text>
</comment>
<evidence type="ECO:0000313" key="9">
    <source>
        <dbReference type="Proteomes" id="UP000297714"/>
    </source>
</evidence>
<dbReference type="SMART" id="SM00278">
    <property type="entry name" value="HhH1"/>
    <property type="match status" value="2"/>
</dbReference>
<evidence type="ECO:0000256" key="2">
    <source>
        <dbReference type="ARBA" id="ARBA00022763"/>
    </source>
</evidence>
<keyword evidence="3 6" id="KW-0238">DNA-binding</keyword>
<dbReference type="SUPFAM" id="SSF47781">
    <property type="entry name" value="RuvA domain 2-like"/>
    <property type="match status" value="1"/>
</dbReference>
<dbReference type="GO" id="GO:0006281">
    <property type="term" value="P:DNA repair"/>
    <property type="evidence" value="ECO:0007669"/>
    <property type="project" value="UniProtKB-UniRule"/>
</dbReference>
<dbReference type="SUPFAM" id="SSF46929">
    <property type="entry name" value="DNA helicase RuvA subunit, C-terminal domain"/>
    <property type="match status" value="1"/>
</dbReference>
<dbReference type="GO" id="GO:0005524">
    <property type="term" value="F:ATP binding"/>
    <property type="evidence" value="ECO:0007669"/>
    <property type="project" value="InterPro"/>
</dbReference>
<feature type="region of interest" description="Domain III" evidence="6">
    <location>
        <begin position="154"/>
        <end position="200"/>
    </location>
</feature>
<evidence type="ECO:0000256" key="4">
    <source>
        <dbReference type="ARBA" id="ARBA00023172"/>
    </source>
</evidence>
<comment type="subcellular location">
    <subcellularLocation>
        <location evidence="6">Cytoplasm</location>
    </subcellularLocation>
</comment>
<dbReference type="InterPro" id="IPR011114">
    <property type="entry name" value="RuvA_C"/>
</dbReference>
<dbReference type="InterPro" id="IPR003583">
    <property type="entry name" value="Hlx-hairpin-Hlx_DNA-bd_motif"/>
</dbReference>
<dbReference type="GO" id="GO:0016787">
    <property type="term" value="F:hydrolase activity"/>
    <property type="evidence" value="ECO:0007669"/>
    <property type="project" value="UniProtKB-KW"/>
</dbReference>
<comment type="subunit">
    <text evidence="6">Homotetramer. Forms an RuvA(8)-RuvB(12)-Holliday junction (HJ) complex. HJ DNA is sandwiched between 2 RuvA tetramers; dsDNA enters through RuvA and exits via RuvB. An RuvB hexamer assembles on each DNA strand where it exits the tetramer. Each RuvB hexamer is contacted by two RuvA subunits (via domain III) on 2 adjacent RuvB subunits; this complex drives branch migration. In the full resolvosome a probable DNA-RuvA(4)-RuvB(12)-RuvC(2) complex forms which resolves the HJ.</text>
</comment>
<dbReference type="GO" id="GO:0000400">
    <property type="term" value="F:four-way junction DNA binding"/>
    <property type="evidence" value="ECO:0007669"/>
    <property type="project" value="UniProtKB-UniRule"/>
</dbReference>
<keyword evidence="2 6" id="KW-0227">DNA damage</keyword>
<dbReference type="Pfam" id="PF14520">
    <property type="entry name" value="HHH_5"/>
    <property type="match status" value="1"/>
</dbReference>
<dbReference type="GO" id="GO:0006310">
    <property type="term" value="P:DNA recombination"/>
    <property type="evidence" value="ECO:0007669"/>
    <property type="project" value="UniProtKB-UniRule"/>
</dbReference>
<evidence type="ECO:0000256" key="6">
    <source>
        <dbReference type="HAMAP-Rule" id="MF_00031"/>
    </source>
</evidence>
<keyword evidence="8" id="KW-0067">ATP-binding</keyword>
<evidence type="ECO:0000256" key="1">
    <source>
        <dbReference type="ARBA" id="ARBA00022490"/>
    </source>
</evidence>
<dbReference type="GO" id="GO:0048476">
    <property type="term" value="C:Holliday junction resolvase complex"/>
    <property type="evidence" value="ECO:0007669"/>
    <property type="project" value="UniProtKB-UniRule"/>
</dbReference>
<dbReference type="Gene3D" id="1.10.8.10">
    <property type="entry name" value="DNA helicase RuvA subunit, C-terminal domain"/>
    <property type="match status" value="1"/>
</dbReference>
<dbReference type="AlphaFoldDB" id="A0A4Z0YDJ2"/>
<dbReference type="GO" id="GO:0009378">
    <property type="term" value="F:four-way junction helicase activity"/>
    <property type="evidence" value="ECO:0007669"/>
    <property type="project" value="InterPro"/>
</dbReference>
<dbReference type="InterPro" id="IPR013849">
    <property type="entry name" value="DNA_helicase_Holl-junc_RuvA_I"/>
</dbReference>
<feature type="domain" description="Helix-hairpin-helix DNA-binding motif class 1" evidence="7">
    <location>
        <begin position="108"/>
        <end position="127"/>
    </location>
</feature>
<dbReference type="GO" id="GO:0009379">
    <property type="term" value="C:Holliday junction helicase complex"/>
    <property type="evidence" value="ECO:0007669"/>
    <property type="project" value="InterPro"/>
</dbReference>
<protein>
    <recommendedName>
        <fullName evidence="6">Holliday junction branch migration complex subunit RuvA</fullName>
    </recommendedName>
</protein>
<gene>
    <name evidence="6 8" type="primary">ruvA</name>
    <name evidence="8" type="ORF">CAGA_18720</name>
</gene>
<comment type="similarity">
    <text evidence="6">Belongs to the RuvA family.</text>
</comment>
<proteinExistence type="inferred from homology"/>
<feature type="domain" description="Helix-hairpin-helix DNA-binding motif class 1" evidence="7">
    <location>
        <begin position="73"/>
        <end position="92"/>
    </location>
</feature>
<comment type="domain">
    <text evidence="6">Has three domains with a flexible linker between the domains II and III and assumes an 'L' shape. Domain III is highly mobile and contacts RuvB.</text>
</comment>
<dbReference type="Pfam" id="PF07499">
    <property type="entry name" value="RuvA_C"/>
    <property type="match status" value="1"/>
</dbReference>
<dbReference type="EMBL" id="SRMQ01000009">
    <property type="protein sequence ID" value="TGJ75906.1"/>
    <property type="molecule type" value="Genomic_DNA"/>
</dbReference>
<name>A0A4Z0YDJ2_9FIRM</name>
<dbReference type="CDD" id="cd14332">
    <property type="entry name" value="UBA_RuvA_C"/>
    <property type="match status" value="1"/>
</dbReference>
<keyword evidence="4 6" id="KW-0233">DNA recombination</keyword>
<dbReference type="GO" id="GO:0005737">
    <property type="term" value="C:cytoplasm"/>
    <property type="evidence" value="ECO:0007669"/>
    <property type="project" value="UniProtKB-SubCell"/>
</dbReference>
<dbReference type="Proteomes" id="UP000297714">
    <property type="component" value="Unassembled WGS sequence"/>
</dbReference>
<keyword evidence="8" id="KW-0347">Helicase</keyword>
<dbReference type="SUPFAM" id="SSF50249">
    <property type="entry name" value="Nucleic acid-binding proteins"/>
    <property type="match status" value="1"/>
</dbReference>
<keyword evidence="8" id="KW-0378">Hydrolase</keyword>
<dbReference type="InterPro" id="IPR000085">
    <property type="entry name" value="RuvA"/>
</dbReference>